<evidence type="ECO:0000259" key="5">
    <source>
        <dbReference type="SMART" id="SM00824"/>
    </source>
</evidence>
<evidence type="ECO:0000256" key="2">
    <source>
        <dbReference type="ARBA" id="ARBA00022553"/>
    </source>
</evidence>
<sequence length="409" mass="45792">MALAADSPSPSPASSPKPRSLLEKLHRVAFFSSALYAVFIVLLATPFFQRHAIYQHALRYPWGAKFHLPEKYGLAPGKTMNFQLTTPDNVTLGSWFVLSEPFYQAHRMSSPVPVTQPTMEVVRDAIRAYPTILYCHGASATRAAPTRVQHYASFTSRLRANVLVFDYRGFGESEGEPSDWGLREDARTAWRWLIDQGARPEDVLILGHSLGTGVATTLATWLAQQDVRPRGVVLTAPFTNVATLVQTYDIQGVPILQPLQTFPLGRKLLQRLVQHEFDTLSTIKDINVPVLLAHSQDDMEIPVHHSRTLLDKLLDPHLPMALSLPPNPDVTYTKEEYTEFLENQKLRNARRSELVRKVEIPSFGTVEEFDGTAGKVVYVETFWGAHNMVGLQEGVQDVIASTFRLGSHL</sequence>
<proteinExistence type="predicted"/>
<evidence type="ECO:0000256" key="3">
    <source>
        <dbReference type="ARBA" id="ARBA00022679"/>
    </source>
</evidence>
<name>A0A4Q9ME25_9APHY</name>
<keyword evidence="6" id="KW-0378">Hydrolase</keyword>
<dbReference type="GO" id="GO:0016740">
    <property type="term" value="F:transferase activity"/>
    <property type="evidence" value="ECO:0007669"/>
    <property type="project" value="UniProtKB-KW"/>
</dbReference>
<dbReference type="GO" id="GO:0005789">
    <property type="term" value="C:endoplasmic reticulum membrane"/>
    <property type="evidence" value="ECO:0007669"/>
    <property type="project" value="TreeGrafter"/>
</dbReference>
<protein>
    <submittedName>
        <fullName evidence="6">Alpha/beta-hydrolase</fullName>
    </submittedName>
</protein>
<evidence type="ECO:0000313" key="6">
    <source>
        <dbReference type="EMBL" id="TBU25499.1"/>
    </source>
</evidence>
<organism evidence="6">
    <name type="scientific">Dichomitus squalens</name>
    <dbReference type="NCBI Taxonomy" id="114155"/>
    <lineage>
        <taxon>Eukaryota</taxon>
        <taxon>Fungi</taxon>
        <taxon>Dikarya</taxon>
        <taxon>Basidiomycota</taxon>
        <taxon>Agaricomycotina</taxon>
        <taxon>Agaricomycetes</taxon>
        <taxon>Polyporales</taxon>
        <taxon>Polyporaceae</taxon>
        <taxon>Dichomitus</taxon>
    </lineage>
</organism>
<dbReference type="InterPro" id="IPR029058">
    <property type="entry name" value="AB_hydrolase_fold"/>
</dbReference>
<dbReference type="GO" id="GO:0004622">
    <property type="term" value="F:phosphatidylcholine lysophospholipase activity"/>
    <property type="evidence" value="ECO:0007669"/>
    <property type="project" value="TreeGrafter"/>
</dbReference>
<gene>
    <name evidence="6" type="ORF">BD311DRAFT_496278</name>
</gene>
<dbReference type="AlphaFoldDB" id="A0A4Q9ME25"/>
<dbReference type="OrthoDB" id="446723at2759"/>
<keyword evidence="2" id="KW-0597">Phosphoprotein</keyword>
<dbReference type="Proteomes" id="UP000292957">
    <property type="component" value="Unassembled WGS sequence"/>
</dbReference>
<evidence type="ECO:0000256" key="1">
    <source>
        <dbReference type="ARBA" id="ARBA00022450"/>
    </source>
</evidence>
<keyword evidence="4" id="KW-0812">Transmembrane</keyword>
<dbReference type="Pfam" id="PF12697">
    <property type="entry name" value="Abhydrolase_6"/>
    <property type="match status" value="1"/>
</dbReference>
<keyword evidence="4" id="KW-1133">Transmembrane helix</keyword>
<keyword evidence="1" id="KW-0596">Phosphopantetheine</keyword>
<dbReference type="PANTHER" id="PTHR12277:SF194">
    <property type="entry name" value="FI04476P"/>
    <property type="match status" value="1"/>
</dbReference>
<dbReference type="GO" id="GO:0052651">
    <property type="term" value="P:monoacylglycerol catabolic process"/>
    <property type="evidence" value="ECO:0007669"/>
    <property type="project" value="TreeGrafter"/>
</dbReference>
<accession>A0A4Q9ME25</accession>
<evidence type="ECO:0000256" key="4">
    <source>
        <dbReference type="SAM" id="Phobius"/>
    </source>
</evidence>
<dbReference type="SMART" id="SM00824">
    <property type="entry name" value="PKS_TE"/>
    <property type="match status" value="1"/>
</dbReference>
<dbReference type="InterPro" id="IPR000073">
    <property type="entry name" value="AB_hydrolase_1"/>
</dbReference>
<dbReference type="EMBL" id="ML143460">
    <property type="protein sequence ID" value="TBU25499.1"/>
    <property type="molecule type" value="Genomic_DNA"/>
</dbReference>
<dbReference type="Gene3D" id="3.40.50.1820">
    <property type="entry name" value="alpha/beta hydrolase"/>
    <property type="match status" value="1"/>
</dbReference>
<feature type="transmembrane region" description="Helical" evidence="4">
    <location>
        <begin position="28"/>
        <end position="48"/>
    </location>
</feature>
<keyword evidence="4" id="KW-0472">Membrane</keyword>
<feature type="domain" description="Thioesterase TesA-like" evidence="5">
    <location>
        <begin position="140"/>
        <end position="318"/>
    </location>
</feature>
<dbReference type="GO" id="GO:0006660">
    <property type="term" value="P:phosphatidylserine catabolic process"/>
    <property type="evidence" value="ECO:0007669"/>
    <property type="project" value="TreeGrafter"/>
</dbReference>
<dbReference type="SUPFAM" id="SSF53474">
    <property type="entry name" value="alpha/beta-Hydrolases"/>
    <property type="match status" value="1"/>
</dbReference>
<dbReference type="InterPro" id="IPR020802">
    <property type="entry name" value="TesA-like"/>
</dbReference>
<reference evidence="6" key="1">
    <citation type="submission" date="2019-01" db="EMBL/GenBank/DDBJ databases">
        <title>Draft genome sequences of three monokaryotic isolates of the white-rot basidiomycete fungus Dichomitus squalens.</title>
        <authorList>
            <consortium name="DOE Joint Genome Institute"/>
            <person name="Lopez S.C."/>
            <person name="Andreopoulos B."/>
            <person name="Pangilinan J."/>
            <person name="Lipzen A."/>
            <person name="Riley R."/>
            <person name="Ahrendt S."/>
            <person name="Ng V."/>
            <person name="Barry K."/>
            <person name="Daum C."/>
            <person name="Grigoriev I.V."/>
            <person name="Hilden K.S."/>
            <person name="Makela M.R."/>
            <person name="de Vries R.P."/>
        </authorList>
    </citation>
    <scope>NUCLEOTIDE SEQUENCE [LARGE SCALE GENOMIC DNA]</scope>
    <source>
        <strain evidence="6">OM18370.1</strain>
    </source>
</reference>
<keyword evidence="3" id="KW-0808">Transferase</keyword>
<dbReference type="GO" id="GO:0047372">
    <property type="term" value="F:monoacylglycerol lipase activity"/>
    <property type="evidence" value="ECO:0007669"/>
    <property type="project" value="TreeGrafter"/>
</dbReference>
<dbReference type="PANTHER" id="PTHR12277">
    <property type="entry name" value="ALPHA/BETA HYDROLASE DOMAIN-CONTAINING PROTEIN"/>
    <property type="match status" value="1"/>
</dbReference>